<feature type="transmembrane region" description="Helical" evidence="6">
    <location>
        <begin position="39"/>
        <end position="60"/>
    </location>
</feature>
<keyword evidence="8" id="KW-1185">Reference proteome</keyword>
<feature type="transmembrane region" description="Helical" evidence="6">
    <location>
        <begin position="175"/>
        <end position="195"/>
    </location>
</feature>
<evidence type="ECO:0000313" key="8">
    <source>
        <dbReference type="Proteomes" id="UP000094849"/>
    </source>
</evidence>
<dbReference type="GO" id="GO:0006865">
    <property type="term" value="P:amino acid transport"/>
    <property type="evidence" value="ECO:0007669"/>
    <property type="project" value="InterPro"/>
</dbReference>
<evidence type="ECO:0000256" key="1">
    <source>
        <dbReference type="ARBA" id="ARBA00004651"/>
    </source>
</evidence>
<comment type="subcellular location">
    <subcellularLocation>
        <location evidence="1">Cell membrane</location>
        <topology evidence="1">Multi-pass membrane protein</topology>
    </subcellularLocation>
</comment>
<gene>
    <name evidence="7" type="ORF">A3196_08040</name>
</gene>
<keyword evidence="3 6" id="KW-0812">Transmembrane</keyword>
<dbReference type="STRING" id="1818881.A3196_08040"/>
<keyword evidence="2" id="KW-1003">Cell membrane</keyword>
<keyword evidence="4 6" id="KW-1133">Transmembrane helix</keyword>
<feature type="transmembrane region" description="Helical" evidence="6">
    <location>
        <begin position="143"/>
        <end position="163"/>
    </location>
</feature>
<dbReference type="PANTHER" id="PTHR38825">
    <property type="entry name" value="LYSINE EXPORTER PROTEIN (LYSE/YGGA)"/>
    <property type="match status" value="1"/>
</dbReference>
<dbReference type="Pfam" id="PF01810">
    <property type="entry name" value="LysE"/>
    <property type="match status" value="1"/>
</dbReference>
<reference evidence="7 8" key="1">
    <citation type="submission" date="2016-03" db="EMBL/GenBank/DDBJ databases">
        <title>Chemosynthetic sulphur-oxidizing symbionts of marine invertebrate animals are capable of nitrogen fixation.</title>
        <authorList>
            <person name="Petersen J.M."/>
            <person name="Kemper A."/>
            <person name="Gruber-Vodicka H."/>
            <person name="Cardini U."/>
            <person name="Geest Mvander."/>
            <person name="Kleiner M."/>
            <person name="Bulgheresi S."/>
            <person name="Fussmann M."/>
            <person name="Herbold C."/>
            <person name="Seah B.K.B."/>
            <person name="Antony C.Paul."/>
            <person name="Liu D."/>
            <person name="Belitz A."/>
            <person name="Weber M."/>
        </authorList>
    </citation>
    <scope>NUCLEOTIDE SEQUENCE [LARGE SCALE GENOMIC DNA]</scope>
    <source>
        <strain evidence="7">G_D</strain>
    </source>
</reference>
<keyword evidence="5 6" id="KW-0472">Membrane</keyword>
<dbReference type="PANTHER" id="PTHR38825:SF2">
    <property type="entry name" value="LYSINE TRANSPORTER LYSE"/>
    <property type="match status" value="1"/>
</dbReference>
<proteinExistence type="predicted"/>
<dbReference type="RefSeq" id="WP_069013865.1">
    <property type="nucleotide sequence ID" value="NZ_LVJW01000003.1"/>
</dbReference>
<feature type="transmembrane region" description="Helical" evidence="6">
    <location>
        <begin position="66"/>
        <end position="86"/>
    </location>
</feature>
<evidence type="ECO:0000256" key="4">
    <source>
        <dbReference type="ARBA" id="ARBA00022989"/>
    </source>
</evidence>
<dbReference type="OrthoDB" id="14103at2"/>
<dbReference type="GO" id="GO:0005886">
    <property type="term" value="C:plasma membrane"/>
    <property type="evidence" value="ECO:0007669"/>
    <property type="project" value="UniProtKB-SubCell"/>
</dbReference>
<dbReference type="EMBL" id="LVJZ01000003">
    <property type="protein sequence ID" value="ODB96707.1"/>
    <property type="molecule type" value="Genomic_DNA"/>
</dbReference>
<evidence type="ECO:0000256" key="3">
    <source>
        <dbReference type="ARBA" id="ARBA00022692"/>
    </source>
</evidence>
<dbReference type="AlphaFoldDB" id="A0A1E2UPQ1"/>
<feature type="transmembrane region" description="Helical" evidence="6">
    <location>
        <begin position="106"/>
        <end position="123"/>
    </location>
</feature>
<name>A0A1E2UPQ1_9GAMM</name>
<comment type="caution">
    <text evidence="7">The sequence shown here is derived from an EMBL/GenBank/DDBJ whole genome shotgun (WGS) entry which is preliminary data.</text>
</comment>
<feature type="transmembrane region" description="Helical" evidence="6">
    <location>
        <begin position="6"/>
        <end position="27"/>
    </location>
</feature>
<organism evidence="7 8">
    <name type="scientific">Candidatus Thiodiazotropha endoloripes</name>
    <dbReference type="NCBI Taxonomy" id="1818881"/>
    <lineage>
        <taxon>Bacteria</taxon>
        <taxon>Pseudomonadati</taxon>
        <taxon>Pseudomonadota</taxon>
        <taxon>Gammaproteobacteria</taxon>
        <taxon>Chromatiales</taxon>
        <taxon>Sedimenticolaceae</taxon>
        <taxon>Candidatus Thiodiazotropha</taxon>
    </lineage>
</organism>
<evidence type="ECO:0000256" key="5">
    <source>
        <dbReference type="ARBA" id="ARBA00023136"/>
    </source>
</evidence>
<evidence type="ECO:0008006" key="9">
    <source>
        <dbReference type="Google" id="ProtNLM"/>
    </source>
</evidence>
<dbReference type="Proteomes" id="UP000094849">
    <property type="component" value="Unassembled WGS sequence"/>
</dbReference>
<evidence type="ECO:0000256" key="2">
    <source>
        <dbReference type="ARBA" id="ARBA00022475"/>
    </source>
</evidence>
<accession>A0A1E2UPQ1</accession>
<sequence length="205" mass="21759">MLTSLTSGLILGISAGMAPGPLLTLVISETLQHNVGSGIRVALAPLITDLPIILVMLFIVNELSSMQPVLGLISLAGGCFVFYLGYQNIQIKRVELDLQAKESRSLLKGVLTNILSPHPYLFWFSVGGPIVIKTMDSGTVAPLLFMFSFYTLLVGSKIVLAIAVGRSKQLLSGSLYLTTIRSLGLLLCGLALFLIGDGLSLVGVL</sequence>
<dbReference type="InterPro" id="IPR001123">
    <property type="entry name" value="LeuE-type"/>
</dbReference>
<evidence type="ECO:0000313" key="7">
    <source>
        <dbReference type="EMBL" id="ODB96707.1"/>
    </source>
</evidence>
<protein>
    <recommendedName>
        <fullName evidence="9">LysE family translocator</fullName>
    </recommendedName>
</protein>
<evidence type="ECO:0000256" key="6">
    <source>
        <dbReference type="SAM" id="Phobius"/>
    </source>
</evidence>